<proteinExistence type="predicted"/>
<gene>
    <name evidence="2" type="ORF">OEG82_04720</name>
</gene>
<dbReference type="Pfam" id="PF01551">
    <property type="entry name" value="Peptidase_M23"/>
    <property type="match status" value="1"/>
</dbReference>
<dbReference type="PANTHER" id="PTHR21666:SF270">
    <property type="entry name" value="MUREIN HYDROLASE ACTIVATOR ENVC"/>
    <property type="match status" value="1"/>
</dbReference>
<keyword evidence="3" id="KW-1185">Reference proteome</keyword>
<dbReference type="InterPro" id="IPR016047">
    <property type="entry name" value="M23ase_b-sheet_dom"/>
</dbReference>
<dbReference type="SUPFAM" id="SSF51261">
    <property type="entry name" value="Duplicated hybrid motif"/>
    <property type="match status" value="1"/>
</dbReference>
<name>A0ABT3YBS8_9HYPH</name>
<dbReference type="PROSITE" id="PS51257">
    <property type="entry name" value="PROKAR_LIPOPROTEIN"/>
    <property type="match status" value="1"/>
</dbReference>
<sequence length="234" mass="24927">MNHPERNLAFFALLISALLASGCVPQTHGWASVYKPSQHPKIRVAMPADAPSISQEFLFTTHEAKHIGIDVIGKVGDPVIAVAGGLVTGSYSEPMYGDRVVIDHGPDANGKRAISIYKHLDDRLVSEGTIVARGQQIGTLGTTGLLGGGIPHLHFELFHGAAGQGAVSADPHLFWADGVGRVTCFDPSGVYDFAVFKMTYPVRCRGYRQSQEPEPATGEIATQQADAEIAAVQL</sequence>
<comment type="caution">
    <text evidence="2">The sequence shown here is derived from an EMBL/GenBank/DDBJ whole genome shotgun (WGS) entry which is preliminary data.</text>
</comment>
<organism evidence="2 3">
    <name type="scientific">Hoeflea ulvae</name>
    <dbReference type="NCBI Taxonomy" id="2983764"/>
    <lineage>
        <taxon>Bacteria</taxon>
        <taxon>Pseudomonadati</taxon>
        <taxon>Pseudomonadota</taxon>
        <taxon>Alphaproteobacteria</taxon>
        <taxon>Hyphomicrobiales</taxon>
        <taxon>Rhizobiaceae</taxon>
        <taxon>Hoeflea</taxon>
    </lineage>
</organism>
<evidence type="ECO:0000313" key="3">
    <source>
        <dbReference type="Proteomes" id="UP001081283"/>
    </source>
</evidence>
<dbReference type="RefSeq" id="WP_267611297.1">
    <property type="nucleotide sequence ID" value="NZ_JAOVZQ010000001.1"/>
</dbReference>
<dbReference type="InterPro" id="IPR011055">
    <property type="entry name" value="Dup_hybrid_motif"/>
</dbReference>
<dbReference type="CDD" id="cd12797">
    <property type="entry name" value="M23_peptidase"/>
    <property type="match status" value="1"/>
</dbReference>
<dbReference type="InterPro" id="IPR050570">
    <property type="entry name" value="Cell_wall_metabolism_enzyme"/>
</dbReference>
<evidence type="ECO:0000259" key="1">
    <source>
        <dbReference type="Pfam" id="PF01551"/>
    </source>
</evidence>
<evidence type="ECO:0000313" key="2">
    <source>
        <dbReference type="EMBL" id="MCY0093333.1"/>
    </source>
</evidence>
<protein>
    <submittedName>
        <fullName evidence="2">M23 family metallopeptidase</fullName>
    </submittedName>
</protein>
<dbReference type="PANTHER" id="PTHR21666">
    <property type="entry name" value="PEPTIDASE-RELATED"/>
    <property type="match status" value="1"/>
</dbReference>
<dbReference type="Gene3D" id="2.70.70.10">
    <property type="entry name" value="Glucose Permease (Domain IIA)"/>
    <property type="match status" value="1"/>
</dbReference>
<dbReference type="Proteomes" id="UP001081283">
    <property type="component" value="Unassembled WGS sequence"/>
</dbReference>
<dbReference type="EMBL" id="JAOVZQ010000001">
    <property type="protein sequence ID" value="MCY0093333.1"/>
    <property type="molecule type" value="Genomic_DNA"/>
</dbReference>
<feature type="domain" description="M23ase beta-sheet core" evidence="1">
    <location>
        <begin position="65"/>
        <end position="159"/>
    </location>
</feature>
<reference evidence="2" key="1">
    <citation type="submission" date="2022-10" db="EMBL/GenBank/DDBJ databases">
        <title>Hoeflea sp. J2-29, isolated from marine algae.</title>
        <authorList>
            <person name="Kristyanto S."/>
            <person name="Kim J.M."/>
            <person name="Jeon C.O."/>
        </authorList>
    </citation>
    <scope>NUCLEOTIDE SEQUENCE</scope>
    <source>
        <strain evidence="2">J2-29</strain>
    </source>
</reference>
<accession>A0ABT3YBS8</accession>